<organism evidence="1 2">
    <name type="scientific">Scleroderma citrinum Foug A</name>
    <dbReference type="NCBI Taxonomy" id="1036808"/>
    <lineage>
        <taxon>Eukaryota</taxon>
        <taxon>Fungi</taxon>
        <taxon>Dikarya</taxon>
        <taxon>Basidiomycota</taxon>
        <taxon>Agaricomycotina</taxon>
        <taxon>Agaricomycetes</taxon>
        <taxon>Agaricomycetidae</taxon>
        <taxon>Boletales</taxon>
        <taxon>Sclerodermatineae</taxon>
        <taxon>Sclerodermataceae</taxon>
        <taxon>Scleroderma</taxon>
    </lineage>
</organism>
<name>A0A0C3DTT5_9AGAM</name>
<protein>
    <submittedName>
        <fullName evidence="1">Uncharacterized protein</fullName>
    </submittedName>
</protein>
<sequence length="70" mass="7899">MPAYVSDGRAIDCQEGAHEGKVGDDPRRPWSRIVVPRKRHCFKTTTNIFISLVQSLMNHRDGCHAPLNLV</sequence>
<gene>
    <name evidence="1" type="ORF">SCLCIDRAFT_1018940</name>
</gene>
<dbReference type="HOGENOM" id="CLU_2759315_0_0_1"/>
<reference evidence="2" key="2">
    <citation type="submission" date="2015-01" db="EMBL/GenBank/DDBJ databases">
        <title>Evolutionary Origins and Diversification of the Mycorrhizal Mutualists.</title>
        <authorList>
            <consortium name="DOE Joint Genome Institute"/>
            <consortium name="Mycorrhizal Genomics Consortium"/>
            <person name="Kohler A."/>
            <person name="Kuo A."/>
            <person name="Nagy L.G."/>
            <person name="Floudas D."/>
            <person name="Copeland A."/>
            <person name="Barry K.W."/>
            <person name="Cichocki N."/>
            <person name="Veneault-Fourrey C."/>
            <person name="LaButti K."/>
            <person name="Lindquist E.A."/>
            <person name="Lipzen A."/>
            <person name="Lundell T."/>
            <person name="Morin E."/>
            <person name="Murat C."/>
            <person name="Riley R."/>
            <person name="Ohm R."/>
            <person name="Sun H."/>
            <person name="Tunlid A."/>
            <person name="Henrissat B."/>
            <person name="Grigoriev I.V."/>
            <person name="Hibbett D.S."/>
            <person name="Martin F."/>
        </authorList>
    </citation>
    <scope>NUCLEOTIDE SEQUENCE [LARGE SCALE GENOMIC DNA]</scope>
    <source>
        <strain evidence="2">Foug A</strain>
    </source>
</reference>
<dbReference type="InParanoid" id="A0A0C3DTT5"/>
<dbReference type="EMBL" id="KN822074">
    <property type="protein sequence ID" value="KIM59366.1"/>
    <property type="molecule type" value="Genomic_DNA"/>
</dbReference>
<evidence type="ECO:0000313" key="2">
    <source>
        <dbReference type="Proteomes" id="UP000053989"/>
    </source>
</evidence>
<reference evidence="1 2" key="1">
    <citation type="submission" date="2014-04" db="EMBL/GenBank/DDBJ databases">
        <authorList>
            <consortium name="DOE Joint Genome Institute"/>
            <person name="Kuo A."/>
            <person name="Kohler A."/>
            <person name="Nagy L.G."/>
            <person name="Floudas D."/>
            <person name="Copeland A."/>
            <person name="Barry K.W."/>
            <person name="Cichocki N."/>
            <person name="Veneault-Fourrey C."/>
            <person name="LaButti K."/>
            <person name="Lindquist E.A."/>
            <person name="Lipzen A."/>
            <person name="Lundell T."/>
            <person name="Morin E."/>
            <person name="Murat C."/>
            <person name="Sun H."/>
            <person name="Tunlid A."/>
            <person name="Henrissat B."/>
            <person name="Grigoriev I.V."/>
            <person name="Hibbett D.S."/>
            <person name="Martin F."/>
            <person name="Nordberg H.P."/>
            <person name="Cantor M.N."/>
            <person name="Hua S.X."/>
        </authorList>
    </citation>
    <scope>NUCLEOTIDE SEQUENCE [LARGE SCALE GENOMIC DNA]</scope>
    <source>
        <strain evidence="1 2">Foug A</strain>
    </source>
</reference>
<dbReference type="AlphaFoldDB" id="A0A0C3DTT5"/>
<proteinExistence type="predicted"/>
<keyword evidence="2" id="KW-1185">Reference proteome</keyword>
<dbReference type="Proteomes" id="UP000053989">
    <property type="component" value="Unassembled WGS sequence"/>
</dbReference>
<evidence type="ECO:0000313" key="1">
    <source>
        <dbReference type="EMBL" id="KIM59366.1"/>
    </source>
</evidence>
<accession>A0A0C3DTT5</accession>